<gene>
    <name evidence="1" type="ORF">SAMN05877831_105177</name>
</gene>
<accession>A0A285SGL7</accession>
<reference evidence="2" key="1">
    <citation type="submission" date="2017-08" db="EMBL/GenBank/DDBJ databases">
        <authorList>
            <person name="Varghese N."/>
            <person name="Submissions S."/>
        </authorList>
    </citation>
    <scope>NUCLEOTIDE SEQUENCE [LARGE SCALE GENOMIC DNA]</scope>
    <source>
        <strain evidence="2">JA276</strain>
    </source>
</reference>
<keyword evidence="2" id="KW-1185">Reference proteome</keyword>
<name>A0A285SGL7_9RHOB</name>
<sequence>MAQQPAEMDPAAEVEILMAHLRDVQGQLEQEYRARRALEARIAPLVQERDALTARLNAAEIALAAMVRSRIWRATAPLRWLLERRPR</sequence>
<protein>
    <submittedName>
        <fullName evidence="1">Uncharacterized protein</fullName>
    </submittedName>
</protein>
<dbReference type="EMBL" id="OBMT01000005">
    <property type="protein sequence ID" value="SOC06911.1"/>
    <property type="molecule type" value="Genomic_DNA"/>
</dbReference>
<organism evidence="1 2">
    <name type="scientific">Rhodobacter maris</name>
    <dbReference type="NCBI Taxonomy" id="446682"/>
    <lineage>
        <taxon>Bacteria</taxon>
        <taxon>Pseudomonadati</taxon>
        <taxon>Pseudomonadota</taxon>
        <taxon>Alphaproteobacteria</taxon>
        <taxon>Rhodobacterales</taxon>
        <taxon>Rhodobacter group</taxon>
        <taxon>Rhodobacter</taxon>
    </lineage>
</organism>
<evidence type="ECO:0000313" key="2">
    <source>
        <dbReference type="Proteomes" id="UP000219111"/>
    </source>
</evidence>
<dbReference type="AlphaFoldDB" id="A0A285SGL7"/>
<dbReference type="Proteomes" id="UP000219111">
    <property type="component" value="Unassembled WGS sequence"/>
</dbReference>
<dbReference type="RefSeq" id="WP_097069937.1">
    <property type="nucleotide sequence ID" value="NZ_OBMT01000005.1"/>
</dbReference>
<evidence type="ECO:0000313" key="1">
    <source>
        <dbReference type="EMBL" id="SOC06911.1"/>
    </source>
</evidence>
<proteinExistence type="predicted"/>